<sequence>MILNSLLNHFTDLLRTLSPYQYPSYIVVPRTEDNTSILQDKEGIPPDHLRLIFAGNDIINYKIGKIIAPTSQGCYDELMMAILCLTTIPRKNTPSSGPVS</sequence>
<protein>
    <submittedName>
        <fullName evidence="1">Uncharacterized protein</fullName>
    </submittedName>
</protein>
<proteinExistence type="predicted"/>
<keyword evidence="2" id="KW-1185">Reference proteome</keyword>
<dbReference type="AlphaFoldDB" id="A0A4X2K7N9"/>
<reference evidence="2" key="1">
    <citation type="submission" date="2018-12" db="EMBL/GenBank/DDBJ databases">
        <authorList>
            <person name="Yazar S."/>
        </authorList>
    </citation>
    <scope>NUCLEOTIDE SEQUENCE [LARGE SCALE GENOMIC DNA]</scope>
</reference>
<evidence type="ECO:0000313" key="1">
    <source>
        <dbReference type="Ensembl" id="ENSVURP00010007979.1"/>
    </source>
</evidence>
<dbReference type="Proteomes" id="UP000314987">
    <property type="component" value="Unassembled WGS sequence"/>
</dbReference>
<dbReference type="Ensembl" id="ENSVURT00010009048.1">
    <property type="protein sequence ID" value="ENSVURP00010007979.1"/>
    <property type="gene ID" value="ENSVURG00010006173.1"/>
</dbReference>
<reference evidence="1" key="3">
    <citation type="submission" date="2025-09" db="UniProtKB">
        <authorList>
            <consortium name="Ensembl"/>
        </authorList>
    </citation>
    <scope>IDENTIFICATION</scope>
</reference>
<evidence type="ECO:0000313" key="2">
    <source>
        <dbReference type="Proteomes" id="UP000314987"/>
    </source>
</evidence>
<name>A0A4X2K7N9_VOMUR</name>
<reference evidence="1" key="2">
    <citation type="submission" date="2025-08" db="UniProtKB">
        <authorList>
            <consortium name="Ensembl"/>
        </authorList>
    </citation>
    <scope>IDENTIFICATION</scope>
</reference>
<accession>A0A4X2K7N9</accession>
<organism evidence="1 2">
    <name type="scientific">Vombatus ursinus</name>
    <name type="common">Common wombat</name>
    <dbReference type="NCBI Taxonomy" id="29139"/>
    <lineage>
        <taxon>Eukaryota</taxon>
        <taxon>Metazoa</taxon>
        <taxon>Chordata</taxon>
        <taxon>Craniata</taxon>
        <taxon>Vertebrata</taxon>
        <taxon>Euteleostomi</taxon>
        <taxon>Mammalia</taxon>
        <taxon>Metatheria</taxon>
        <taxon>Diprotodontia</taxon>
        <taxon>Vombatidae</taxon>
        <taxon>Vombatus</taxon>
    </lineage>
</organism>